<evidence type="ECO:0008006" key="4">
    <source>
        <dbReference type="Google" id="ProtNLM"/>
    </source>
</evidence>
<dbReference type="InterPro" id="IPR013783">
    <property type="entry name" value="Ig-like_fold"/>
</dbReference>
<reference evidence="2 3" key="1">
    <citation type="submission" date="2020-08" db="EMBL/GenBank/DDBJ databases">
        <title>Genomic Encyclopedia of Type Strains, Phase IV (KMG-IV): sequencing the most valuable type-strain genomes for metagenomic binning, comparative biology and taxonomic classification.</title>
        <authorList>
            <person name="Goeker M."/>
        </authorList>
    </citation>
    <scope>NUCLEOTIDE SEQUENCE [LARGE SCALE GENOMIC DNA]</scope>
    <source>
        <strain evidence="2 3">DSM 29854</strain>
    </source>
</reference>
<dbReference type="InterPro" id="IPR027829">
    <property type="entry name" value="DUF4625"/>
</dbReference>
<protein>
    <recommendedName>
        <fullName evidence="4">DUF4625 domain-containing protein</fullName>
    </recommendedName>
</protein>
<comment type="caution">
    <text evidence="2">The sequence shown here is derived from an EMBL/GenBank/DDBJ whole genome shotgun (WGS) entry which is preliminary data.</text>
</comment>
<organism evidence="2 3">
    <name type="scientific">Rufibacter quisquiliarum</name>
    <dbReference type="NCBI Taxonomy" id="1549639"/>
    <lineage>
        <taxon>Bacteria</taxon>
        <taxon>Pseudomonadati</taxon>
        <taxon>Bacteroidota</taxon>
        <taxon>Cytophagia</taxon>
        <taxon>Cytophagales</taxon>
        <taxon>Hymenobacteraceae</taxon>
        <taxon>Rufibacter</taxon>
    </lineage>
</organism>
<feature type="signal peptide" evidence="1">
    <location>
        <begin position="1"/>
        <end position="21"/>
    </location>
</feature>
<dbReference type="Gene3D" id="2.60.40.10">
    <property type="entry name" value="Immunoglobulins"/>
    <property type="match status" value="1"/>
</dbReference>
<evidence type="ECO:0000256" key="1">
    <source>
        <dbReference type="SAM" id="SignalP"/>
    </source>
</evidence>
<dbReference type="Proteomes" id="UP000563094">
    <property type="component" value="Unassembled WGS sequence"/>
</dbReference>
<feature type="chain" id="PRO_5032965754" description="DUF4625 domain-containing protein" evidence="1">
    <location>
        <begin position="22"/>
        <end position="270"/>
    </location>
</feature>
<evidence type="ECO:0000313" key="2">
    <source>
        <dbReference type="EMBL" id="MBA9076567.1"/>
    </source>
</evidence>
<accession>A0A839GNS8</accession>
<dbReference type="Gene3D" id="2.60.40.4140">
    <property type="match status" value="1"/>
</dbReference>
<dbReference type="EMBL" id="JACJIQ010000004">
    <property type="protein sequence ID" value="MBA9076567.1"/>
    <property type="molecule type" value="Genomic_DNA"/>
</dbReference>
<keyword evidence="3" id="KW-1185">Reference proteome</keyword>
<name>A0A839GNS8_9BACT</name>
<sequence length="270" mass="29656">MKNFAFLLLSIVLFSSCGDEAPEQEKPDTEKPVITLIQSAPQYGKGTVCGHTEDRVFSVTTGGKLTLHFNFTDDVALSQYKIDVHNNFDCHGHRSGLRRGTPWFVVRIKEATGKDYKVVEELEVPADATPGNYHLLLYATDKAGTEAVPQVYSVHVSNPTDTTPPQLTMTSPTAETVTVKRGSTVPFSGTVTDAVSLNEGRVEISYSDPANQPFTVDQQFFPATAGTQATFSIPFTFATYMPTGEYKFTVEVFDTKNNKVTKKLKVVVEP</sequence>
<dbReference type="RefSeq" id="WP_182512376.1">
    <property type="nucleotide sequence ID" value="NZ_JACJIQ010000004.1"/>
</dbReference>
<keyword evidence="1" id="KW-0732">Signal</keyword>
<dbReference type="Pfam" id="PF15418">
    <property type="entry name" value="DUF4625"/>
    <property type="match status" value="2"/>
</dbReference>
<dbReference type="AlphaFoldDB" id="A0A839GNS8"/>
<evidence type="ECO:0000313" key="3">
    <source>
        <dbReference type="Proteomes" id="UP000563094"/>
    </source>
</evidence>
<gene>
    <name evidence="2" type="ORF">FHS90_001273</name>
</gene>
<proteinExistence type="predicted"/>
<dbReference type="PROSITE" id="PS51257">
    <property type="entry name" value="PROKAR_LIPOPROTEIN"/>
    <property type="match status" value="1"/>
</dbReference>